<comment type="pathway">
    <text evidence="5">Cofactor biosynthesis; pyridoxine 5'-phosphate biosynthesis; pyridoxine 5'-phosphate from D-erythrose 4-phosphate: step 2/5.</text>
</comment>
<feature type="binding site" evidence="5">
    <location>
        <position position="179"/>
    </location>
    <ligand>
        <name>NAD(+)</name>
        <dbReference type="ChEBI" id="CHEBI:57540"/>
    </ligand>
</feature>
<dbReference type="PROSITE" id="PS00065">
    <property type="entry name" value="D_2_HYDROXYACID_DH_1"/>
    <property type="match status" value="1"/>
</dbReference>
<comment type="function">
    <text evidence="5">Catalyzes the oxidation of erythronate-4-phosphate to 3-hydroxy-2-oxo-4-phosphonooxybutanoate.</text>
</comment>
<feature type="binding site" evidence="5">
    <location>
        <position position="255"/>
    </location>
    <ligand>
        <name>NAD(+)</name>
        <dbReference type="ChEBI" id="CHEBI:57540"/>
    </ligand>
</feature>
<feature type="binding site" evidence="5">
    <location>
        <position position="230"/>
    </location>
    <ligand>
        <name>NAD(+)</name>
        <dbReference type="ChEBI" id="CHEBI:57540"/>
    </ligand>
</feature>
<dbReference type="InterPro" id="IPR006140">
    <property type="entry name" value="D-isomer_DH_NAD-bd"/>
</dbReference>
<dbReference type="PANTHER" id="PTHR43761">
    <property type="entry name" value="D-ISOMER SPECIFIC 2-HYDROXYACID DEHYDROGENASE FAMILY PROTEIN (AFU_ORTHOLOGUE AFUA_1G13630)"/>
    <property type="match status" value="1"/>
</dbReference>
<dbReference type="Proteomes" id="UP000810252">
    <property type="component" value="Unassembled WGS sequence"/>
</dbReference>
<dbReference type="Pfam" id="PF02826">
    <property type="entry name" value="2-Hacid_dh_C"/>
    <property type="match status" value="1"/>
</dbReference>
<dbReference type="Gene3D" id="3.40.50.720">
    <property type="entry name" value="NAD(P)-binding Rossmann-like Domain"/>
    <property type="match status" value="2"/>
</dbReference>
<dbReference type="AlphaFoldDB" id="A0A9D9HFL2"/>
<dbReference type="CDD" id="cd12158">
    <property type="entry name" value="ErythrP_dh"/>
    <property type="match status" value="1"/>
</dbReference>
<keyword evidence="2 5" id="KW-0560">Oxidoreductase</keyword>
<sequence>MEKRIKIVADSNVPFLDGVFEPYAEVSYKDGRDICREDILDADALVIRTRTRCGAALLEGTGISMIATATIGTDHIDGEYCRAHGIEVHNAQGCNAGGVMQYVFSALYGTASRKSIRLEHPVIGIIGVGNVGRKVEHMAEYLGFRVLRCDPPRAAAEGPEGFCSLEYLLSASNIVTLHTPLDATTRNMADADFFEMMRPGAFFINAARGEIVDEDALMEAIPKLGPVIIDTWNHEPDINLSLMDMVDIATPHIAGYSFQGKLNGTASSVQAVARHFGIRELYGFYPDYDKAEYAPVHLDLKGKNQGEITSVFQYNYPIFTDDFMFRMAPENFEKMRSEYKYRREICVD</sequence>
<evidence type="ECO:0000313" key="8">
    <source>
        <dbReference type="EMBL" id="MBO8448874.1"/>
    </source>
</evidence>
<keyword evidence="1 5" id="KW-0963">Cytoplasm</keyword>
<feature type="binding site" evidence="5">
    <location>
        <position position="49"/>
    </location>
    <ligand>
        <name>substrate</name>
    </ligand>
</feature>
<evidence type="ECO:0000256" key="2">
    <source>
        <dbReference type="ARBA" id="ARBA00023002"/>
    </source>
</evidence>
<comment type="catalytic activity">
    <reaction evidence="5">
        <text>4-phospho-D-erythronate + NAD(+) = (R)-3-hydroxy-2-oxo-4-phosphooxybutanoate + NADH + H(+)</text>
        <dbReference type="Rhea" id="RHEA:18829"/>
        <dbReference type="ChEBI" id="CHEBI:15378"/>
        <dbReference type="ChEBI" id="CHEBI:57540"/>
        <dbReference type="ChEBI" id="CHEBI:57945"/>
        <dbReference type="ChEBI" id="CHEBI:58538"/>
        <dbReference type="ChEBI" id="CHEBI:58766"/>
        <dbReference type="EC" id="1.1.1.290"/>
    </reaction>
</comment>
<evidence type="ECO:0000256" key="1">
    <source>
        <dbReference type="ARBA" id="ARBA00022490"/>
    </source>
</evidence>
<feature type="binding site" evidence="5">
    <location>
        <position position="150"/>
    </location>
    <ligand>
        <name>NAD(+)</name>
        <dbReference type="ChEBI" id="CHEBI:57540"/>
    </ligand>
</feature>
<feature type="active site" description="Proton donor" evidence="5">
    <location>
        <position position="252"/>
    </location>
</feature>
<feature type="active site" evidence="5">
    <location>
        <position position="208"/>
    </location>
</feature>
<evidence type="ECO:0000313" key="9">
    <source>
        <dbReference type="Proteomes" id="UP000810252"/>
    </source>
</evidence>
<dbReference type="GO" id="GO:0008615">
    <property type="term" value="P:pyridoxine biosynthetic process"/>
    <property type="evidence" value="ECO:0007669"/>
    <property type="project" value="UniProtKB-UniRule"/>
</dbReference>
<dbReference type="GO" id="GO:0005737">
    <property type="term" value="C:cytoplasm"/>
    <property type="evidence" value="ECO:0007669"/>
    <property type="project" value="UniProtKB-SubCell"/>
</dbReference>
<dbReference type="SUPFAM" id="SSF52283">
    <property type="entry name" value="Formate/glycerate dehydrogenase catalytic domain-like"/>
    <property type="match status" value="1"/>
</dbReference>
<comment type="caution">
    <text evidence="8">The sequence shown here is derived from an EMBL/GenBank/DDBJ whole genome shotgun (WGS) entry which is preliminary data.</text>
</comment>
<dbReference type="InterPro" id="IPR029752">
    <property type="entry name" value="D-isomer_DH_CS1"/>
</dbReference>
<dbReference type="GO" id="GO:0033711">
    <property type="term" value="F:4-phosphoerythronate dehydrogenase activity"/>
    <property type="evidence" value="ECO:0007669"/>
    <property type="project" value="UniProtKB-EC"/>
</dbReference>
<evidence type="ECO:0000256" key="5">
    <source>
        <dbReference type="HAMAP-Rule" id="MF_01825"/>
    </source>
</evidence>
<dbReference type="Pfam" id="PF00389">
    <property type="entry name" value="2-Hacid_dh"/>
    <property type="match status" value="1"/>
</dbReference>
<dbReference type="HAMAP" id="MF_01825">
    <property type="entry name" value="PdxB"/>
    <property type="match status" value="1"/>
</dbReference>
<comment type="similarity">
    <text evidence="5">Belongs to the D-isomer specific 2-hydroxyacid dehydrogenase family. PdxB subfamily.</text>
</comment>
<comment type="subunit">
    <text evidence="5">Homodimer.</text>
</comment>
<feature type="binding site" evidence="5">
    <location>
        <position position="256"/>
    </location>
    <ligand>
        <name>substrate</name>
    </ligand>
</feature>
<feature type="active site" evidence="5">
    <location>
        <position position="235"/>
    </location>
</feature>
<dbReference type="InterPro" id="IPR036291">
    <property type="entry name" value="NAD(P)-bd_dom_sf"/>
</dbReference>
<dbReference type="SUPFAM" id="SSF51735">
    <property type="entry name" value="NAD(P)-binding Rossmann-fold domains"/>
    <property type="match status" value="1"/>
</dbReference>
<reference evidence="8" key="1">
    <citation type="submission" date="2020-10" db="EMBL/GenBank/DDBJ databases">
        <authorList>
            <person name="Gilroy R."/>
        </authorList>
    </citation>
    <scope>NUCLEOTIDE SEQUENCE</scope>
    <source>
        <strain evidence="8">20514</strain>
    </source>
</reference>
<organism evidence="8 9">
    <name type="scientific">Candidatus Cryptobacteroides merdigallinarum</name>
    <dbReference type="NCBI Taxonomy" id="2840770"/>
    <lineage>
        <taxon>Bacteria</taxon>
        <taxon>Pseudomonadati</taxon>
        <taxon>Bacteroidota</taxon>
        <taxon>Bacteroidia</taxon>
        <taxon>Bacteroidales</taxon>
        <taxon>Candidatus Cryptobacteroides</taxon>
    </lineage>
</organism>
<feature type="domain" description="D-isomer specific 2-hydroxyacid dehydrogenase NAD-binding" evidence="7">
    <location>
        <begin position="113"/>
        <end position="254"/>
    </location>
</feature>
<proteinExistence type="inferred from homology"/>
<evidence type="ECO:0000259" key="6">
    <source>
        <dbReference type="Pfam" id="PF00389"/>
    </source>
</evidence>
<dbReference type="InterPro" id="IPR006139">
    <property type="entry name" value="D-isomer_2_OHA_DH_cat_dom"/>
</dbReference>
<evidence type="ECO:0000256" key="3">
    <source>
        <dbReference type="ARBA" id="ARBA00023027"/>
    </source>
</evidence>
<keyword evidence="3 5" id="KW-0520">NAD</keyword>
<dbReference type="InterPro" id="IPR020921">
    <property type="entry name" value="Erythronate-4-P_DHase"/>
</dbReference>
<dbReference type="PANTHER" id="PTHR43761:SF1">
    <property type="entry name" value="D-ISOMER SPECIFIC 2-HYDROXYACID DEHYDROGENASE CATALYTIC DOMAIN-CONTAINING PROTEIN-RELATED"/>
    <property type="match status" value="1"/>
</dbReference>
<dbReference type="EMBL" id="JADIMQ010000089">
    <property type="protein sequence ID" value="MBO8448874.1"/>
    <property type="molecule type" value="Genomic_DNA"/>
</dbReference>
<feature type="binding site" evidence="5">
    <location>
        <position position="70"/>
    </location>
    <ligand>
        <name>substrate</name>
    </ligand>
</feature>
<dbReference type="GO" id="GO:0051287">
    <property type="term" value="F:NAD binding"/>
    <property type="evidence" value="ECO:0007669"/>
    <property type="project" value="InterPro"/>
</dbReference>
<evidence type="ECO:0000256" key="4">
    <source>
        <dbReference type="ARBA" id="ARBA00023096"/>
    </source>
</evidence>
<accession>A0A9D9HFL2</accession>
<dbReference type="EC" id="1.1.1.290" evidence="5"/>
<protein>
    <recommendedName>
        <fullName evidence="5">Erythronate-4-phosphate dehydrogenase</fullName>
        <ecNumber evidence="5">1.1.1.290</ecNumber>
    </recommendedName>
</protein>
<dbReference type="InterPro" id="IPR050418">
    <property type="entry name" value="D-iso_2-hydroxyacid_DH_PdxB"/>
</dbReference>
<comment type="caution">
    <text evidence="5">Lacks conserved residue(s) required for the propagation of feature annotation.</text>
</comment>
<dbReference type="InterPro" id="IPR029753">
    <property type="entry name" value="D-isomer_DH_CS"/>
</dbReference>
<feature type="domain" description="D-isomer specific 2-hydroxyacid dehydrogenase catalytic" evidence="6">
    <location>
        <begin position="23"/>
        <end position="275"/>
    </location>
</feature>
<reference evidence="8" key="2">
    <citation type="journal article" date="2021" name="PeerJ">
        <title>Extensive microbial diversity within the chicken gut microbiome revealed by metagenomics and culture.</title>
        <authorList>
            <person name="Gilroy R."/>
            <person name="Ravi A."/>
            <person name="Getino M."/>
            <person name="Pursley I."/>
            <person name="Horton D.L."/>
            <person name="Alikhan N.F."/>
            <person name="Baker D."/>
            <person name="Gharbi K."/>
            <person name="Hall N."/>
            <person name="Watson M."/>
            <person name="Adriaenssens E.M."/>
            <person name="Foster-Nyarko E."/>
            <person name="Jarju S."/>
            <person name="Secka A."/>
            <person name="Antonio M."/>
            <person name="Oren A."/>
            <person name="Chaudhuri R.R."/>
            <person name="La Ragione R."/>
            <person name="Hildebrand F."/>
            <person name="Pallen M.J."/>
        </authorList>
    </citation>
    <scope>NUCLEOTIDE SEQUENCE</scope>
    <source>
        <strain evidence="8">20514</strain>
    </source>
</reference>
<evidence type="ECO:0000259" key="7">
    <source>
        <dbReference type="Pfam" id="PF02826"/>
    </source>
</evidence>
<gene>
    <name evidence="5" type="primary">pdxB</name>
    <name evidence="8" type="ORF">IAC29_06355</name>
</gene>
<dbReference type="PROSITE" id="PS00671">
    <property type="entry name" value="D_2_HYDROXYACID_DH_3"/>
    <property type="match status" value="1"/>
</dbReference>
<keyword evidence="4 5" id="KW-0664">Pyridoxine biosynthesis</keyword>
<dbReference type="PROSITE" id="PS00670">
    <property type="entry name" value="D_2_HYDROXYACID_DH_2"/>
    <property type="match status" value="1"/>
</dbReference>
<comment type="subcellular location">
    <subcellularLocation>
        <location evidence="5">Cytoplasm</location>
    </subcellularLocation>
</comment>
<name>A0A9D9HFL2_9BACT</name>